<dbReference type="SUPFAM" id="SSF49313">
    <property type="entry name" value="Cadherin-like"/>
    <property type="match status" value="2"/>
</dbReference>
<keyword evidence="7" id="KW-0325">Glycoprotein</keyword>
<dbReference type="Pfam" id="PF00028">
    <property type="entry name" value="Cadherin"/>
    <property type="match status" value="1"/>
</dbReference>
<evidence type="ECO:0000256" key="5">
    <source>
        <dbReference type="ARBA" id="ARBA00022989"/>
    </source>
</evidence>
<name>A0AAN8FK85_TRICO</name>
<dbReference type="GO" id="GO:0005509">
    <property type="term" value="F:calcium ion binding"/>
    <property type="evidence" value="ECO:0007669"/>
    <property type="project" value="UniProtKB-UniRule"/>
</dbReference>
<feature type="non-terminal residue" evidence="10">
    <location>
        <position position="1"/>
    </location>
</feature>
<comment type="subcellular location">
    <subcellularLocation>
        <location evidence="1">Membrane</location>
        <topology evidence="1">Single-pass membrane protein</topology>
    </subcellularLocation>
</comment>
<evidence type="ECO:0000256" key="6">
    <source>
        <dbReference type="ARBA" id="ARBA00023136"/>
    </source>
</evidence>
<dbReference type="PRINTS" id="PR00205">
    <property type="entry name" value="CADHERIN"/>
</dbReference>
<dbReference type="InterPro" id="IPR015919">
    <property type="entry name" value="Cadherin-like_sf"/>
</dbReference>
<dbReference type="AlphaFoldDB" id="A0AAN8FK85"/>
<dbReference type="Gene3D" id="2.60.40.60">
    <property type="entry name" value="Cadherins"/>
    <property type="match status" value="2"/>
</dbReference>
<keyword evidence="2" id="KW-0812">Transmembrane</keyword>
<evidence type="ECO:0000256" key="3">
    <source>
        <dbReference type="ARBA" id="ARBA00022737"/>
    </source>
</evidence>
<dbReference type="SMART" id="SM00112">
    <property type="entry name" value="CA"/>
    <property type="match status" value="2"/>
</dbReference>
<evidence type="ECO:0000313" key="11">
    <source>
        <dbReference type="Proteomes" id="UP001331761"/>
    </source>
</evidence>
<gene>
    <name evidence="10" type="ORF">GCK32_018036</name>
</gene>
<sequence length="187" mass="20328">VNKALDFEKTRNYTFTVAAMDYGTPQMQSLQQVTVHIVDVNDHAPVLRSSSASVEIDEVTPRGTSILQFEVDDGDCIENAASVFAIEEGYGVFDVSPTSGELYVNSPLDFESQSLYNITVSARNIAGGAKSYRSVIVHVKDSNDERPRFVGGSPVQFPVYENLPGPFPAVIGSTISEVGKKDKVFTI</sequence>
<feature type="domain" description="Cadherin" evidence="9">
    <location>
        <begin position="48"/>
        <end position="149"/>
    </location>
</feature>
<evidence type="ECO:0000256" key="2">
    <source>
        <dbReference type="ARBA" id="ARBA00022692"/>
    </source>
</evidence>
<evidence type="ECO:0000259" key="9">
    <source>
        <dbReference type="PROSITE" id="PS50268"/>
    </source>
</evidence>
<dbReference type="Proteomes" id="UP001331761">
    <property type="component" value="Unassembled WGS sequence"/>
</dbReference>
<dbReference type="EMBL" id="WIXE01012731">
    <property type="protein sequence ID" value="KAK5975702.1"/>
    <property type="molecule type" value="Genomic_DNA"/>
</dbReference>
<evidence type="ECO:0000256" key="7">
    <source>
        <dbReference type="ARBA" id="ARBA00023180"/>
    </source>
</evidence>
<dbReference type="InterPro" id="IPR050174">
    <property type="entry name" value="Protocadherin/Cadherin-CA"/>
</dbReference>
<comment type="caution">
    <text evidence="10">The sequence shown here is derived from an EMBL/GenBank/DDBJ whole genome shotgun (WGS) entry which is preliminary data.</text>
</comment>
<dbReference type="PANTHER" id="PTHR24028">
    <property type="entry name" value="CADHERIN-87A"/>
    <property type="match status" value="1"/>
</dbReference>
<protein>
    <submittedName>
        <fullName evidence="10">Cadherin domain protein</fullName>
    </submittedName>
</protein>
<dbReference type="PROSITE" id="PS00232">
    <property type="entry name" value="CADHERIN_1"/>
    <property type="match status" value="1"/>
</dbReference>
<evidence type="ECO:0000256" key="8">
    <source>
        <dbReference type="PROSITE-ProRule" id="PRU00043"/>
    </source>
</evidence>
<keyword evidence="4 8" id="KW-0106">Calcium</keyword>
<dbReference type="CDD" id="cd11304">
    <property type="entry name" value="Cadherin_repeat"/>
    <property type="match status" value="2"/>
</dbReference>
<keyword evidence="11" id="KW-1185">Reference proteome</keyword>
<evidence type="ECO:0000256" key="1">
    <source>
        <dbReference type="ARBA" id="ARBA00004167"/>
    </source>
</evidence>
<keyword evidence="5" id="KW-1133">Transmembrane helix</keyword>
<keyword evidence="3" id="KW-0677">Repeat</keyword>
<dbReference type="InterPro" id="IPR002126">
    <property type="entry name" value="Cadherin-like_dom"/>
</dbReference>
<proteinExistence type="predicted"/>
<dbReference type="GO" id="GO:0007156">
    <property type="term" value="P:homophilic cell adhesion via plasma membrane adhesion molecules"/>
    <property type="evidence" value="ECO:0007669"/>
    <property type="project" value="InterPro"/>
</dbReference>
<evidence type="ECO:0000313" key="10">
    <source>
        <dbReference type="EMBL" id="KAK5975702.1"/>
    </source>
</evidence>
<keyword evidence="6" id="KW-0472">Membrane</keyword>
<reference evidence="10 11" key="1">
    <citation type="submission" date="2019-10" db="EMBL/GenBank/DDBJ databases">
        <title>Assembly and Annotation for the nematode Trichostrongylus colubriformis.</title>
        <authorList>
            <person name="Martin J."/>
        </authorList>
    </citation>
    <scope>NUCLEOTIDE SEQUENCE [LARGE SCALE GENOMIC DNA]</scope>
    <source>
        <strain evidence="10">G859</strain>
        <tissue evidence="10">Whole worm</tissue>
    </source>
</reference>
<dbReference type="GO" id="GO:0005886">
    <property type="term" value="C:plasma membrane"/>
    <property type="evidence" value="ECO:0007669"/>
    <property type="project" value="InterPro"/>
</dbReference>
<dbReference type="PROSITE" id="PS50268">
    <property type="entry name" value="CADHERIN_2"/>
    <property type="match status" value="2"/>
</dbReference>
<dbReference type="InterPro" id="IPR020894">
    <property type="entry name" value="Cadherin_CS"/>
</dbReference>
<accession>A0AAN8FK85</accession>
<organism evidence="10 11">
    <name type="scientific">Trichostrongylus colubriformis</name>
    <name type="common">Black scour worm</name>
    <dbReference type="NCBI Taxonomy" id="6319"/>
    <lineage>
        <taxon>Eukaryota</taxon>
        <taxon>Metazoa</taxon>
        <taxon>Ecdysozoa</taxon>
        <taxon>Nematoda</taxon>
        <taxon>Chromadorea</taxon>
        <taxon>Rhabditida</taxon>
        <taxon>Rhabditina</taxon>
        <taxon>Rhabditomorpha</taxon>
        <taxon>Strongyloidea</taxon>
        <taxon>Trichostrongylidae</taxon>
        <taxon>Trichostrongylus</taxon>
    </lineage>
</organism>
<evidence type="ECO:0000256" key="4">
    <source>
        <dbReference type="ARBA" id="ARBA00022837"/>
    </source>
</evidence>
<dbReference type="PANTHER" id="PTHR24028:SF328">
    <property type="entry name" value="CADHERIN-3"/>
    <property type="match status" value="1"/>
</dbReference>
<feature type="domain" description="Cadherin" evidence="9">
    <location>
        <begin position="1"/>
        <end position="47"/>
    </location>
</feature>